<dbReference type="EMBL" id="BMAO01026937">
    <property type="protein sequence ID" value="GFR13510.1"/>
    <property type="molecule type" value="Genomic_DNA"/>
</dbReference>
<proteinExistence type="predicted"/>
<evidence type="ECO:0000313" key="2">
    <source>
        <dbReference type="Proteomes" id="UP000887116"/>
    </source>
</evidence>
<sequence length="140" mass="15445">MQPRICDESLLANLAARGIKLTDVRKDTPPIRVLGAEVLGSILTGRIEVFPSGVSAVVTLIGWTILGLGRKKSVVNMVTLNLHSIELPRIRDIETDELYCVGPQFDLVESKVVRRESCFQLLTVHTIQGLLFQALQLPTL</sequence>
<organism evidence="1 2">
    <name type="scientific">Trichonephila clavata</name>
    <name type="common">Joro spider</name>
    <name type="synonym">Nephila clavata</name>
    <dbReference type="NCBI Taxonomy" id="2740835"/>
    <lineage>
        <taxon>Eukaryota</taxon>
        <taxon>Metazoa</taxon>
        <taxon>Ecdysozoa</taxon>
        <taxon>Arthropoda</taxon>
        <taxon>Chelicerata</taxon>
        <taxon>Arachnida</taxon>
        <taxon>Araneae</taxon>
        <taxon>Araneomorphae</taxon>
        <taxon>Entelegynae</taxon>
        <taxon>Araneoidea</taxon>
        <taxon>Nephilidae</taxon>
        <taxon>Trichonephila</taxon>
    </lineage>
</organism>
<keyword evidence="2" id="KW-1185">Reference proteome</keyword>
<dbReference type="Proteomes" id="UP000887116">
    <property type="component" value="Unassembled WGS sequence"/>
</dbReference>
<name>A0A8X6LKU3_TRICU</name>
<protein>
    <submittedName>
        <fullName evidence="1">Transposable element Tc1 transposase</fullName>
    </submittedName>
</protein>
<evidence type="ECO:0000313" key="1">
    <source>
        <dbReference type="EMBL" id="GFR13510.1"/>
    </source>
</evidence>
<reference evidence="1" key="1">
    <citation type="submission" date="2020-07" db="EMBL/GenBank/DDBJ databases">
        <title>Multicomponent nature underlies the extraordinary mechanical properties of spider dragline silk.</title>
        <authorList>
            <person name="Kono N."/>
            <person name="Nakamura H."/>
            <person name="Mori M."/>
            <person name="Yoshida Y."/>
            <person name="Ohtoshi R."/>
            <person name="Malay A.D."/>
            <person name="Moran D.A.P."/>
            <person name="Tomita M."/>
            <person name="Numata K."/>
            <person name="Arakawa K."/>
        </authorList>
    </citation>
    <scope>NUCLEOTIDE SEQUENCE</scope>
</reference>
<dbReference type="OrthoDB" id="7401310at2759"/>
<dbReference type="AlphaFoldDB" id="A0A8X6LKU3"/>
<accession>A0A8X6LKU3</accession>
<comment type="caution">
    <text evidence="1">The sequence shown here is derived from an EMBL/GenBank/DDBJ whole genome shotgun (WGS) entry which is preliminary data.</text>
</comment>
<gene>
    <name evidence="1" type="primary">X975_22733</name>
    <name evidence="1" type="ORF">TNCT_447421</name>
</gene>